<keyword evidence="2" id="KW-1185">Reference proteome</keyword>
<dbReference type="EMBL" id="JACTUZ010000037">
    <property type="protein sequence ID" value="MBC9177398.1"/>
    <property type="molecule type" value="Genomic_DNA"/>
</dbReference>
<dbReference type="Proteomes" id="UP000603940">
    <property type="component" value="Unassembled WGS sequence"/>
</dbReference>
<name>A0ABR7R6Q4_9PROT</name>
<protein>
    <submittedName>
        <fullName evidence="1">Uncharacterized protein</fullName>
    </submittedName>
</protein>
<proteinExistence type="predicted"/>
<accession>A0ABR7R6Q4</accession>
<organism evidence="1 2">
    <name type="scientific">Pseudoroseomonas ludipueritiae</name>
    <dbReference type="NCBI Taxonomy" id="198093"/>
    <lineage>
        <taxon>Bacteria</taxon>
        <taxon>Pseudomonadati</taxon>
        <taxon>Pseudomonadota</taxon>
        <taxon>Alphaproteobacteria</taxon>
        <taxon>Acetobacterales</taxon>
        <taxon>Acetobacteraceae</taxon>
        <taxon>Pseudoroseomonas</taxon>
    </lineage>
</organism>
<dbReference type="PROSITE" id="PS51257">
    <property type="entry name" value="PROKAR_LIPOPROTEIN"/>
    <property type="match status" value="1"/>
</dbReference>
<dbReference type="RefSeq" id="WP_187778530.1">
    <property type="nucleotide sequence ID" value="NZ_JACTUZ010000037.1"/>
</dbReference>
<sequence length="210" mass="21735">MTPRTVPASSSDAAPGRRRLLGAVLAALPLLGGCVSTAPPLPSVSLPPDAVEGAGDPARAAIINTAYAFANPASLAGRPEEAARAVANYEYLAVEIPGGPRWVGFSPLVGVELRRGLGEVRQAVGIAPDAPPQLVVNALYAALRALRAGDAEAARRVLQPPLFAGGGEAVLARLANLPRLPQAAFATTFAANEMNRQDRDGGRRGFWSQF</sequence>
<comment type="caution">
    <text evidence="1">The sequence shown here is derived from an EMBL/GenBank/DDBJ whole genome shotgun (WGS) entry which is preliminary data.</text>
</comment>
<evidence type="ECO:0000313" key="1">
    <source>
        <dbReference type="EMBL" id="MBC9177398.1"/>
    </source>
</evidence>
<reference evidence="1 2" key="1">
    <citation type="journal article" date="2009" name="Int. J. Syst. Evol. Microbiol.">
        <title>Transfer of Teichococcus ludipueritiae and Muricoccus roseus to the genus Roseomonas, as Roseomonas ludipueritiae comb. nov. and Roseomonas rosea comb. nov., respectively, and emended description of the genus Roseomonas.</title>
        <authorList>
            <person name="Sanchez-Porro C."/>
            <person name="Gallego V."/>
            <person name="Busse H.J."/>
            <person name="Kampfer P."/>
            <person name="Ventosa A."/>
        </authorList>
    </citation>
    <scope>NUCLEOTIDE SEQUENCE [LARGE SCALE GENOMIC DNA]</scope>
    <source>
        <strain evidence="1 2">DSM 14915</strain>
    </source>
</reference>
<evidence type="ECO:0000313" key="2">
    <source>
        <dbReference type="Proteomes" id="UP000603940"/>
    </source>
</evidence>
<gene>
    <name evidence="1" type="ORF">IBL25_10645</name>
</gene>